<dbReference type="EMBL" id="JAHUTI010029672">
    <property type="protein sequence ID" value="MED6241274.1"/>
    <property type="molecule type" value="Genomic_DNA"/>
</dbReference>
<accession>A0ABU7AUF2</accession>
<evidence type="ECO:0000256" key="1">
    <source>
        <dbReference type="SAM" id="MobiDB-lite"/>
    </source>
</evidence>
<feature type="compositionally biased region" description="Gly residues" evidence="1">
    <location>
        <begin position="79"/>
        <end position="88"/>
    </location>
</feature>
<proteinExistence type="predicted"/>
<dbReference type="Proteomes" id="UP001345963">
    <property type="component" value="Unassembled WGS sequence"/>
</dbReference>
<feature type="compositionally biased region" description="Basic and acidic residues" evidence="1">
    <location>
        <begin position="66"/>
        <end position="78"/>
    </location>
</feature>
<organism evidence="2 3">
    <name type="scientific">Ataeniobius toweri</name>
    <dbReference type="NCBI Taxonomy" id="208326"/>
    <lineage>
        <taxon>Eukaryota</taxon>
        <taxon>Metazoa</taxon>
        <taxon>Chordata</taxon>
        <taxon>Craniata</taxon>
        <taxon>Vertebrata</taxon>
        <taxon>Euteleostomi</taxon>
        <taxon>Actinopterygii</taxon>
        <taxon>Neopterygii</taxon>
        <taxon>Teleostei</taxon>
        <taxon>Neoteleostei</taxon>
        <taxon>Acanthomorphata</taxon>
        <taxon>Ovalentaria</taxon>
        <taxon>Atherinomorphae</taxon>
        <taxon>Cyprinodontiformes</taxon>
        <taxon>Goodeidae</taxon>
        <taxon>Ataeniobius</taxon>
    </lineage>
</organism>
<evidence type="ECO:0000313" key="2">
    <source>
        <dbReference type="EMBL" id="MED6241274.1"/>
    </source>
</evidence>
<feature type="region of interest" description="Disordered" evidence="1">
    <location>
        <begin position="64"/>
        <end position="88"/>
    </location>
</feature>
<gene>
    <name evidence="2" type="ORF">ATANTOWER_006116</name>
</gene>
<name>A0ABU7AUF2_9TELE</name>
<evidence type="ECO:0000313" key="3">
    <source>
        <dbReference type="Proteomes" id="UP001345963"/>
    </source>
</evidence>
<reference evidence="2 3" key="1">
    <citation type="submission" date="2021-07" db="EMBL/GenBank/DDBJ databases">
        <authorList>
            <person name="Palmer J.M."/>
        </authorList>
    </citation>
    <scope>NUCLEOTIDE SEQUENCE [LARGE SCALE GENOMIC DNA]</scope>
    <source>
        <strain evidence="2 3">AT_MEX2019</strain>
        <tissue evidence="2">Muscle</tissue>
    </source>
</reference>
<keyword evidence="3" id="KW-1185">Reference proteome</keyword>
<sequence length="88" mass="9700">MKLNPHQAPLYGRCVVTVQLSDEELAADGRGVDYFLLFSGSTQRHLTSTLRSSHDTLQALCPEPHSAYHPEHTMDMVKHGGGSSMMMS</sequence>
<protein>
    <submittedName>
        <fullName evidence="2">Uncharacterized protein</fullName>
    </submittedName>
</protein>
<comment type="caution">
    <text evidence="2">The sequence shown here is derived from an EMBL/GenBank/DDBJ whole genome shotgun (WGS) entry which is preliminary data.</text>
</comment>